<dbReference type="KEGG" id="hai:109374823"/>
<proteinExistence type="predicted"/>
<dbReference type="PANTHER" id="PTHR40389:SF3">
    <property type="entry name" value="IGE-BINDING PROTEIN"/>
    <property type="match status" value="1"/>
</dbReference>
<dbReference type="InterPro" id="IPR038124">
    <property type="entry name" value="B_retro_matrix_sf"/>
</dbReference>
<dbReference type="InterPro" id="IPR036875">
    <property type="entry name" value="Znf_CCHC_sf"/>
</dbReference>
<dbReference type="RefSeq" id="XP_019485241.1">
    <property type="nucleotide sequence ID" value="XM_019629696.1"/>
</dbReference>
<dbReference type="InterPro" id="IPR003322">
    <property type="entry name" value="B_retro_matrix"/>
</dbReference>
<evidence type="ECO:0000259" key="6">
    <source>
        <dbReference type="PROSITE" id="PS50158"/>
    </source>
</evidence>
<keyword evidence="7" id="KW-1185">Reference proteome</keyword>
<feature type="domain" description="CCHC-type" evidence="6">
    <location>
        <begin position="485"/>
        <end position="500"/>
    </location>
</feature>
<dbReference type="Gene3D" id="1.10.375.10">
    <property type="entry name" value="Human Immunodeficiency Virus Type 1 Capsid Protein"/>
    <property type="match status" value="1"/>
</dbReference>
<dbReference type="Pfam" id="PF19317">
    <property type="entry name" value="Gag_p24_C"/>
    <property type="match status" value="1"/>
</dbReference>
<dbReference type="GO" id="GO:0003676">
    <property type="term" value="F:nucleic acid binding"/>
    <property type="evidence" value="ECO:0007669"/>
    <property type="project" value="InterPro"/>
</dbReference>
<dbReference type="GO" id="GO:0005198">
    <property type="term" value="F:structural molecule activity"/>
    <property type="evidence" value="ECO:0007669"/>
    <property type="project" value="InterPro"/>
</dbReference>
<name>A0A8B7Q9V5_HIPAR</name>
<dbReference type="AlphaFoldDB" id="A0A8B7Q9V5"/>
<dbReference type="SUPFAM" id="SSF47353">
    <property type="entry name" value="Retrovirus capsid dimerization domain-like"/>
    <property type="match status" value="1"/>
</dbReference>
<evidence type="ECO:0000313" key="7">
    <source>
        <dbReference type="Proteomes" id="UP000694851"/>
    </source>
</evidence>
<dbReference type="Gene3D" id="1.10.1200.30">
    <property type="match status" value="1"/>
</dbReference>
<dbReference type="Gene3D" id="4.10.60.10">
    <property type="entry name" value="Zinc finger, CCHC-type"/>
    <property type="match status" value="1"/>
</dbReference>
<dbReference type="GeneID" id="109374823"/>
<evidence type="ECO:0000256" key="4">
    <source>
        <dbReference type="PROSITE-ProRule" id="PRU00047"/>
    </source>
</evidence>
<evidence type="ECO:0000256" key="3">
    <source>
        <dbReference type="ARBA" id="ARBA00022833"/>
    </source>
</evidence>
<dbReference type="Pfam" id="PF00607">
    <property type="entry name" value="Gag_p24"/>
    <property type="match status" value="1"/>
</dbReference>
<accession>A0A8B7Q9V5</accession>
<feature type="compositionally biased region" description="Basic residues" evidence="5">
    <location>
        <begin position="144"/>
        <end position="159"/>
    </location>
</feature>
<keyword evidence="2 4" id="KW-0863">Zinc-finger</keyword>
<dbReference type="InterPro" id="IPR050195">
    <property type="entry name" value="Primate_lentivir_Gag_pol-like"/>
</dbReference>
<sequence length="524" mass="59402">MGQSGSRDHQLYLQLLRSMLQACGRPVKRHQLEDFLAYIQDTCPWFPKEGTLDSKIWEKVGIQLQERQALDGPGKFSGDILSLWELVRDSLDPSPEASCPLKTQSQPIVERFSNDVREFEETRSQEKHTLAKKNKDKIPSQRTLLRRKKRTRSLRRRARPSSLGPRIIPGEGVPPHGTYCHLRSQQQPVLQQLVKYVSGSKNRIPETSVLCGLRQAAERDKDIGEYQQFCFPVIECLDPNNPGQVLREHEPIPFKMLKELIASTAQYGPTVPFTLALLEPVSTNTSLTPKDWIMITKASLTGGDYLLWKVEFIDQCEQQAERNAAHQIPVTAEMLKGEGNYTGINNQVEYPAIAYQQITSCATRAWRTLPTTGAKTEELSNVRQGPDETYQNFISRLLQAIDWLIDDPGAAQFLAEQLAFEKANSTCKSIIQPYRKKANVLEFIHLCADVGPSYIQGNALAMALQKVFNPKLKQKRERNHKEEVCYSCGQAGHFSRECPSKTPQVESGHSPQICLRCRHGKHWV</sequence>
<keyword evidence="1" id="KW-0479">Metal-binding</keyword>
<dbReference type="GO" id="GO:0008270">
    <property type="term" value="F:zinc ion binding"/>
    <property type="evidence" value="ECO:0007669"/>
    <property type="project" value="UniProtKB-KW"/>
</dbReference>
<gene>
    <name evidence="8" type="primary">LOC109374823</name>
</gene>
<evidence type="ECO:0000256" key="5">
    <source>
        <dbReference type="SAM" id="MobiDB-lite"/>
    </source>
</evidence>
<dbReference type="InterPro" id="IPR010999">
    <property type="entry name" value="Retrovr_matrix"/>
</dbReference>
<dbReference type="InterPro" id="IPR045345">
    <property type="entry name" value="Gag_p24_C"/>
</dbReference>
<dbReference type="PANTHER" id="PTHR40389">
    <property type="entry name" value="ENDOGENOUS RETROVIRUS GROUP K MEMBER 24 GAG POLYPROTEIN-RELATED"/>
    <property type="match status" value="1"/>
</dbReference>
<evidence type="ECO:0000313" key="8">
    <source>
        <dbReference type="RefSeq" id="XP_019485241.1"/>
    </source>
</evidence>
<dbReference type="GO" id="GO:0016032">
    <property type="term" value="P:viral process"/>
    <property type="evidence" value="ECO:0007669"/>
    <property type="project" value="InterPro"/>
</dbReference>
<dbReference type="Proteomes" id="UP000694851">
    <property type="component" value="Unplaced"/>
</dbReference>
<dbReference type="SMART" id="SM00343">
    <property type="entry name" value="ZnF_C2HC"/>
    <property type="match status" value="1"/>
</dbReference>
<protein>
    <submittedName>
        <fullName evidence="8">Endogenous retrovirus group K member 19 Gag polyprotein-like</fullName>
    </submittedName>
</protein>
<dbReference type="InterPro" id="IPR001878">
    <property type="entry name" value="Znf_CCHC"/>
</dbReference>
<dbReference type="SUPFAM" id="SSF47836">
    <property type="entry name" value="Retroviral matrix proteins"/>
    <property type="match status" value="1"/>
</dbReference>
<feature type="region of interest" description="Disordered" evidence="5">
    <location>
        <begin position="123"/>
        <end position="170"/>
    </location>
</feature>
<dbReference type="SUPFAM" id="SSF47943">
    <property type="entry name" value="Retrovirus capsid protein, N-terminal core domain"/>
    <property type="match status" value="1"/>
</dbReference>
<dbReference type="OrthoDB" id="9809438at2759"/>
<dbReference type="SUPFAM" id="SSF57756">
    <property type="entry name" value="Retrovirus zinc finger-like domains"/>
    <property type="match status" value="1"/>
</dbReference>
<keyword evidence="3" id="KW-0862">Zinc</keyword>
<evidence type="ECO:0000256" key="1">
    <source>
        <dbReference type="ARBA" id="ARBA00022723"/>
    </source>
</evidence>
<dbReference type="InterPro" id="IPR008916">
    <property type="entry name" value="Retrov_capsid_C"/>
</dbReference>
<dbReference type="InterPro" id="IPR008919">
    <property type="entry name" value="Retrov_capsid_N"/>
</dbReference>
<dbReference type="Pfam" id="PF00098">
    <property type="entry name" value="zf-CCHC"/>
    <property type="match status" value="1"/>
</dbReference>
<dbReference type="Gene3D" id="1.10.150.490">
    <property type="entry name" value="Retroviral GAG p10 protein"/>
    <property type="match status" value="1"/>
</dbReference>
<organism evidence="7 8">
    <name type="scientific">Hipposideros armiger</name>
    <name type="common">Great Himalayan leaf-nosed bat</name>
    <dbReference type="NCBI Taxonomy" id="186990"/>
    <lineage>
        <taxon>Eukaryota</taxon>
        <taxon>Metazoa</taxon>
        <taxon>Chordata</taxon>
        <taxon>Craniata</taxon>
        <taxon>Vertebrata</taxon>
        <taxon>Euteleostomi</taxon>
        <taxon>Mammalia</taxon>
        <taxon>Eutheria</taxon>
        <taxon>Laurasiatheria</taxon>
        <taxon>Chiroptera</taxon>
        <taxon>Yinpterochiroptera</taxon>
        <taxon>Rhinolophoidea</taxon>
        <taxon>Hipposideridae</taxon>
        <taxon>Hipposideros</taxon>
    </lineage>
</organism>
<evidence type="ECO:0000256" key="2">
    <source>
        <dbReference type="ARBA" id="ARBA00022771"/>
    </source>
</evidence>
<reference evidence="8" key="1">
    <citation type="submission" date="2025-08" db="UniProtKB">
        <authorList>
            <consortium name="RefSeq"/>
        </authorList>
    </citation>
    <scope>IDENTIFICATION</scope>
    <source>
        <tissue evidence="8">Muscle</tissue>
    </source>
</reference>
<dbReference type="PROSITE" id="PS50158">
    <property type="entry name" value="ZF_CCHC"/>
    <property type="match status" value="1"/>
</dbReference>
<dbReference type="Pfam" id="PF02337">
    <property type="entry name" value="Gag_p10"/>
    <property type="match status" value="1"/>
</dbReference>